<feature type="non-terminal residue" evidence="2">
    <location>
        <position position="1"/>
    </location>
</feature>
<dbReference type="EMBL" id="CAJVPP010020688">
    <property type="protein sequence ID" value="CAG8741069.1"/>
    <property type="molecule type" value="Genomic_DNA"/>
</dbReference>
<dbReference type="Proteomes" id="UP000789375">
    <property type="component" value="Unassembled WGS sequence"/>
</dbReference>
<comment type="caution">
    <text evidence="2">The sequence shown here is derived from an EMBL/GenBank/DDBJ whole genome shotgun (WGS) entry which is preliminary data.</text>
</comment>
<accession>A0A9N9IN74</accession>
<evidence type="ECO:0000313" key="2">
    <source>
        <dbReference type="EMBL" id="CAG8741069.1"/>
    </source>
</evidence>
<gene>
    <name evidence="2" type="ORF">FMOSSE_LOCUS16155</name>
</gene>
<sequence>NLHDSNLIRNNELSPSPNNYRTNSISTSQSTRLKINPLNYNALNEGTIDYSSSTGSKEPDTLNSYF</sequence>
<keyword evidence="3" id="KW-1185">Reference proteome</keyword>
<dbReference type="AlphaFoldDB" id="A0A9N9IN74"/>
<protein>
    <submittedName>
        <fullName evidence="2">6321_t:CDS:1</fullName>
    </submittedName>
</protein>
<organism evidence="2 3">
    <name type="scientific">Funneliformis mosseae</name>
    <name type="common">Endomycorrhizal fungus</name>
    <name type="synonym">Glomus mosseae</name>
    <dbReference type="NCBI Taxonomy" id="27381"/>
    <lineage>
        <taxon>Eukaryota</taxon>
        <taxon>Fungi</taxon>
        <taxon>Fungi incertae sedis</taxon>
        <taxon>Mucoromycota</taxon>
        <taxon>Glomeromycotina</taxon>
        <taxon>Glomeromycetes</taxon>
        <taxon>Glomerales</taxon>
        <taxon>Glomeraceae</taxon>
        <taxon>Funneliformis</taxon>
    </lineage>
</organism>
<feature type="region of interest" description="Disordered" evidence="1">
    <location>
        <begin position="45"/>
        <end position="66"/>
    </location>
</feature>
<reference evidence="2" key="1">
    <citation type="submission" date="2021-06" db="EMBL/GenBank/DDBJ databases">
        <authorList>
            <person name="Kallberg Y."/>
            <person name="Tangrot J."/>
            <person name="Rosling A."/>
        </authorList>
    </citation>
    <scope>NUCLEOTIDE SEQUENCE</scope>
    <source>
        <strain evidence="2">87-6 pot B 2015</strain>
    </source>
</reference>
<evidence type="ECO:0000256" key="1">
    <source>
        <dbReference type="SAM" id="MobiDB-lite"/>
    </source>
</evidence>
<proteinExistence type="predicted"/>
<feature type="region of interest" description="Disordered" evidence="1">
    <location>
        <begin position="1"/>
        <end position="28"/>
    </location>
</feature>
<name>A0A9N9IN74_FUNMO</name>
<evidence type="ECO:0000313" key="3">
    <source>
        <dbReference type="Proteomes" id="UP000789375"/>
    </source>
</evidence>
<feature type="compositionally biased region" description="Polar residues" evidence="1">
    <location>
        <begin position="7"/>
        <end position="28"/>
    </location>
</feature>